<dbReference type="AlphaFoldDB" id="A0A455T222"/>
<dbReference type="Gene3D" id="1.10.8.60">
    <property type="match status" value="1"/>
</dbReference>
<evidence type="ECO:0000256" key="3">
    <source>
        <dbReference type="ARBA" id="ARBA00022670"/>
    </source>
</evidence>
<dbReference type="PROSITE" id="PS51786">
    <property type="entry name" value="LON_PROTEOLYTIC"/>
    <property type="match status" value="1"/>
</dbReference>
<dbReference type="FunFam" id="3.40.50.300:FF:000021">
    <property type="entry name" value="Lon protease homolog"/>
    <property type="match status" value="1"/>
</dbReference>
<keyword evidence="3 14" id="KW-0645">Protease</keyword>
<dbReference type="InterPro" id="IPR054594">
    <property type="entry name" value="Lon_lid"/>
</dbReference>
<evidence type="ECO:0000256" key="10">
    <source>
        <dbReference type="ARBA" id="ARBA00053875"/>
    </source>
</evidence>
<evidence type="ECO:0000256" key="16">
    <source>
        <dbReference type="PIRSR" id="PIRSR001174-1"/>
    </source>
</evidence>
<dbReference type="GO" id="GO:0016887">
    <property type="term" value="F:ATP hydrolysis activity"/>
    <property type="evidence" value="ECO:0007669"/>
    <property type="project" value="UniProtKB-UniRule"/>
</dbReference>
<dbReference type="Pfam" id="PF05362">
    <property type="entry name" value="Lon_C"/>
    <property type="match status" value="1"/>
</dbReference>
<evidence type="ECO:0000256" key="1">
    <source>
        <dbReference type="ARBA" id="ARBA00004496"/>
    </source>
</evidence>
<dbReference type="SMART" id="SM00382">
    <property type="entry name" value="AAA"/>
    <property type="match status" value="1"/>
</dbReference>
<dbReference type="InterPro" id="IPR003111">
    <property type="entry name" value="Lon_prtase_N"/>
</dbReference>
<dbReference type="InterPro" id="IPR027543">
    <property type="entry name" value="Lon_bac"/>
</dbReference>
<evidence type="ECO:0000256" key="11">
    <source>
        <dbReference type="ARBA" id="ARBA00066743"/>
    </source>
</evidence>
<dbReference type="GO" id="GO:0005737">
    <property type="term" value="C:cytoplasm"/>
    <property type="evidence" value="ECO:0007669"/>
    <property type="project" value="UniProtKB-SubCell"/>
</dbReference>
<dbReference type="Gene3D" id="3.30.230.10">
    <property type="match status" value="1"/>
</dbReference>
<feature type="region of interest" description="Disordered" evidence="20">
    <location>
        <begin position="793"/>
        <end position="884"/>
    </location>
</feature>
<feature type="domain" description="Lon N-terminal" evidence="22">
    <location>
        <begin position="17"/>
        <end position="211"/>
    </location>
</feature>
<comment type="subcellular location">
    <subcellularLocation>
        <location evidence="1 14 15">Cytoplasm</location>
    </subcellularLocation>
</comment>
<evidence type="ECO:0000259" key="22">
    <source>
        <dbReference type="PROSITE" id="PS51787"/>
    </source>
</evidence>
<dbReference type="InterPro" id="IPR027065">
    <property type="entry name" value="Lon_Prtase"/>
</dbReference>
<gene>
    <name evidence="23" type="primary">lon_2</name>
    <name evidence="14" type="synonym">lon</name>
    <name evidence="23" type="ORF">KTA_20890</name>
</gene>
<dbReference type="Gene3D" id="1.20.5.5270">
    <property type="match status" value="1"/>
</dbReference>
<evidence type="ECO:0000256" key="5">
    <source>
        <dbReference type="ARBA" id="ARBA00022801"/>
    </source>
</evidence>
<keyword evidence="8 14" id="KW-0346">Stress response</keyword>
<dbReference type="FunFam" id="1.20.5.5270:FF:000002">
    <property type="entry name" value="Lon protease homolog"/>
    <property type="match status" value="1"/>
</dbReference>
<sequence>MNEQQRPSVEPEAIEVYPLVALKNMVVFPRTRMSLAIAREKSVRAVEEALLRADRMLVTVAQRSSEVEDPQPADLYGCGALVEIVTVHRQADGSLQVLLNGLRRVRLLEFQDLEPFMRVSVEIPPEPQAQGPQADALVRHATNLFEHYAQLNRRFSVEDINSIVAIKSPARLADMLAAHVVSDVAQQQDLLETFDPLARLEKVCVFIGNEIEILELESVIRNRVRSQVDRSQKEFYLREQLRAIQEELGMETPSEADELRERLRQKNLPPEAAAKVRKEIDRLEHMPPQSAEIAVVRSYIDWMLALPWNERTVDSFDLERTRRILDEDHYGLESIKERIIEFLAVRQLRLQRASEQGQPQRGSQGQILCFIGPPGVGKTSLGQSIARALGRKFVRIALGGVHDEAEIRGHRRTYVGALPGRIIQSMKSAGVRNPVFLLDEIDKLSSEYRGDPAAALLEVLDPEQNSQFVDHYLEVPYDLSEVFFICTGNVKYQIPRPLADRMDIIEVPGYMLEEKVNIGLRHLLPKVLAEHGLTPEQLKIPRSVMERIVTDYTREAGVRNLERQLATICRKAARRIIARPSTHLRLTTSSLEQYLGMPRYSTPPLNMHMQVGAAMGLAVTENGGILLPVEVVTMAGKGELLITGQLGDVMRESAIAALSYIRSRATELNIDPNFQDVTDLHIHLPENAIPKDGPSAGITIATALISALTRRPVRGDVAMTGEITLRGRVLGVGGLKEKILAAHQAGLRHIVVPAENKKDLMEIPARIRQQIRFTLVETMDQVIATALAEPSAAEAEADAESDSHTLVEPRPVHVDERLPASRGRSRSRHAAVENRRLEEEQVRQGEESQEQPSLILPAQEDHAADLPQAQLGARASDEMPEREP</sequence>
<dbReference type="Pfam" id="PF02190">
    <property type="entry name" value="LON_substr_bdg"/>
    <property type="match status" value="1"/>
</dbReference>
<dbReference type="SMART" id="SM00464">
    <property type="entry name" value="LON"/>
    <property type="match status" value="1"/>
</dbReference>
<evidence type="ECO:0000256" key="2">
    <source>
        <dbReference type="ARBA" id="ARBA00022490"/>
    </source>
</evidence>
<dbReference type="Gene3D" id="1.20.58.1480">
    <property type="match status" value="1"/>
</dbReference>
<evidence type="ECO:0000256" key="9">
    <source>
        <dbReference type="ARBA" id="ARBA00050665"/>
    </source>
</evidence>
<evidence type="ECO:0000256" key="12">
    <source>
        <dbReference type="ARBA" id="ARBA00071934"/>
    </source>
</evidence>
<dbReference type="InterPro" id="IPR020568">
    <property type="entry name" value="Ribosomal_Su5_D2-typ_SF"/>
</dbReference>
<dbReference type="GO" id="GO:0034605">
    <property type="term" value="P:cellular response to heat"/>
    <property type="evidence" value="ECO:0007669"/>
    <property type="project" value="UniProtKB-UniRule"/>
</dbReference>
<dbReference type="InterPro" id="IPR003593">
    <property type="entry name" value="AAA+_ATPase"/>
</dbReference>
<evidence type="ECO:0000256" key="8">
    <source>
        <dbReference type="ARBA" id="ARBA00023016"/>
    </source>
</evidence>
<comment type="similarity">
    <text evidence="14 15 18 19">Belongs to the peptidase S16 family.</text>
</comment>
<dbReference type="PROSITE" id="PS01046">
    <property type="entry name" value="LON_SER"/>
    <property type="match status" value="1"/>
</dbReference>
<comment type="subunit">
    <text evidence="14 15">Homohexamer. Organized in a ring with a central cavity.</text>
</comment>
<dbReference type="InterPro" id="IPR046336">
    <property type="entry name" value="Lon_prtase_N_sf"/>
</dbReference>
<dbReference type="SUPFAM" id="SSF52540">
    <property type="entry name" value="P-loop containing nucleoside triphosphate hydrolases"/>
    <property type="match status" value="1"/>
</dbReference>
<dbReference type="PIRSF" id="PIRSF001174">
    <property type="entry name" value="Lon_proteas"/>
    <property type="match status" value="1"/>
</dbReference>
<dbReference type="PANTHER" id="PTHR10046">
    <property type="entry name" value="ATP DEPENDENT LON PROTEASE FAMILY MEMBER"/>
    <property type="match status" value="1"/>
</dbReference>
<evidence type="ECO:0000256" key="13">
    <source>
        <dbReference type="ARBA" id="ARBA00082722"/>
    </source>
</evidence>
<evidence type="ECO:0000256" key="6">
    <source>
        <dbReference type="ARBA" id="ARBA00022825"/>
    </source>
</evidence>
<dbReference type="Gene3D" id="3.40.50.300">
    <property type="entry name" value="P-loop containing nucleotide triphosphate hydrolases"/>
    <property type="match status" value="1"/>
</dbReference>
<comment type="function">
    <text evidence="10 14">ATP-dependent serine protease that mediates the selective degradation of mutant and abnormal proteins as well as certain short-lived regulatory proteins. Required for cellular homeostasis and for survival from DNA damage and developmental changes induced by stress. Degrades polypeptides processively to yield small peptide fragments that are 5 to 10 amino acids long. Binds to DNA in a double-stranded, site-specific manner.</text>
</comment>
<evidence type="ECO:0000313" key="23">
    <source>
        <dbReference type="EMBL" id="BBH93890.1"/>
    </source>
</evidence>
<evidence type="ECO:0000256" key="4">
    <source>
        <dbReference type="ARBA" id="ARBA00022741"/>
    </source>
</evidence>
<dbReference type="PROSITE" id="PS51787">
    <property type="entry name" value="LON_N"/>
    <property type="match status" value="1"/>
</dbReference>
<dbReference type="GO" id="GO:0005524">
    <property type="term" value="F:ATP binding"/>
    <property type="evidence" value="ECO:0007669"/>
    <property type="project" value="UniProtKB-UniRule"/>
</dbReference>
<dbReference type="SUPFAM" id="SSF88697">
    <property type="entry name" value="PUA domain-like"/>
    <property type="match status" value="1"/>
</dbReference>
<evidence type="ECO:0000256" key="20">
    <source>
        <dbReference type="SAM" id="MobiDB-lite"/>
    </source>
</evidence>
<feature type="compositionally biased region" description="Basic and acidic residues" evidence="20">
    <location>
        <begin position="875"/>
        <end position="884"/>
    </location>
</feature>
<dbReference type="EMBL" id="AP019377">
    <property type="protein sequence ID" value="BBH93890.1"/>
    <property type="molecule type" value="Genomic_DNA"/>
</dbReference>
<dbReference type="InterPro" id="IPR014721">
    <property type="entry name" value="Ribsml_uS5_D2-typ_fold_subgr"/>
</dbReference>
<dbReference type="Pfam" id="PF00004">
    <property type="entry name" value="AAA"/>
    <property type="match status" value="1"/>
</dbReference>
<dbReference type="InterPro" id="IPR008268">
    <property type="entry name" value="Peptidase_S16_AS"/>
</dbReference>
<name>A0A455T222_9CHLR</name>
<dbReference type="InterPro" id="IPR027417">
    <property type="entry name" value="P-loop_NTPase"/>
</dbReference>
<feature type="active site" evidence="14 16">
    <location>
        <position position="738"/>
    </location>
</feature>
<comment type="catalytic activity">
    <reaction evidence="9 14 15 18">
        <text>Hydrolysis of proteins in presence of ATP.</text>
        <dbReference type="EC" id="3.4.21.53"/>
    </reaction>
</comment>
<dbReference type="InterPro" id="IPR008269">
    <property type="entry name" value="Lon_proteolytic"/>
</dbReference>
<evidence type="ECO:0000256" key="19">
    <source>
        <dbReference type="RuleBase" id="RU000591"/>
    </source>
</evidence>
<accession>A0A455T222</accession>
<keyword evidence="5 14" id="KW-0378">Hydrolase</keyword>
<organism evidence="23">
    <name type="scientific">Thermogemmatispora argillosa</name>
    <dbReference type="NCBI Taxonomy" id="2045280"/>
    <lineage>
        <taxon>Bacteria</taxon>
        <taxon>Bacillati</taxon>
        <taxon>Chloroflexota</taxon>
        <taxon>Ktedonobacteria</taxon>
        <taxon>Thermogemmatisporales</taxon>
        <taxon>Thermogemmatisporaceae</taxon>
        <taxon>Thermogemmatispora</taxon>
    </lineage>
</organism>
<dbReference type="Pfam" id="PF22667">
    <property type="entry name" value="Lon_lid"/>
    <property type="match status" value="1"/>
</dbReference>
<comment type="induction">
    <text evidence="14">By heat shock.</text>
</comment>
<dbReference type="GO" id="GO:0043565">
    <property type="term" value="F:sequence-specific DNA binding"/>
    <property type="evidence" value="ECO:0007669"/>
    <property type="project" value="UniProtKB-UniRule"/>
</dbReference>
<keyword evidence="4 14" id="KW-0547">Nucleotide-binding</keyword>
<feature type="domain" description="Lon proteolytic" evidence="21">
    <location>
        <begin position="608"/>
        <end position="789"/>
    </location>
</feature>
<feature type="binding site" evidence="14 17">
    <location>
        <begin position="372"/>
        <end position="379"/>
    </location>
    <ligand>
        <name>ATP</name>
        <dbReference type="ChEBI" id="CHEBI:30616"/>
    </ligand>
</feature>
<keyword evidence="7 14" id="KW-0067">ATP-binding</keyword>
<evidence type="ECO:0000259" key="21">
    <source>
        <dbReference type="PROSITE" id="PS51786"/>
    </source>
</evidence>
<feature type="active site" evidence="14 16">
    <location>
        <position position="695"/>
    </location>
</feature>
<dbReference type="InterPro" id="IPR004815">
    <property type="entry name" value="Lon_bac/euk-typ"/>
</dbReference>
<evidence type="ECO:0000256" key="18">
    <source>
        <dbReference type="PROSITE-ProRule" id="PRU01122"/>
    </source>
</evidence>
<dbReference type="InterPro" id="IPR015947">
    <property type="entry name" value="PUA-like_sf"/>
</dbReference>
<dbReference type="HAMAP" id="MF_01973">
    <property type="entry name" value="lon_bact"/>
    <property type="match status" value="1"/>
</dbReference>
<keyword evidence="6 14" id="KW-0720">Serine protease</keyword>
<dbReference type="CDD" id="cd19500">
    <property type="entry name" value="RecA-like_Lon"/>
    <property type="match status" value="1"/>
</dbReference>
<dbReference type="GO" id="GO:0004176">
    <property type="term" value="F:ATP-dependent peptidase activity"/>
    <property type="evidence" value="ECO:0007669"/>
    <property type="project" value="UniProtKB-UniRule"/>
</dbReference>
<proteinExistence type="evidence at transcript level"/>
<dbReference type="EC" id="3.4.21.53" evidence="11 14"/>
<dbReference type="PRINTS" id="PR00830">
    <property type="entry name" value="ENDOLAPTASE"/>
</dbReference>
<protein>
    <recommendedName>
        <fullName evidence="12 14">Lon protease</fullName>
        <ecNumber evidence="11 14">3.4.21.53</ecNumber>
    </recommendedName>
    <alternativeName>
        <fullName evidence="13 14">ATP-dependent protease La</fullName>
    </alternativeName>
</protein>
<dbReference type="Gene3D" id="2.30.130.40">
    <property type="entry name" value="LON domain-like"/>
    <property type="match status" value="1"/>
</dbReference>
<evidence type="ECO:0000256" key="7">
    <source>
        <dbReference type="ARBA" id="ARBA00022840"/>
    </source>
</evidence>
<feature type="compositionally biased region" description="Basic and acidic residues" evidence="20">
    <location>
        <begin position="801"/>
        <end position="819"/>
    </location>
</feature>
<reference evidence="23" key="1">
    <citation type="submission" date="2018-12" db="EMBL/GenBank/DDBJ databases">
        <title>Novel natural products biosynthetic potential of the class Ktedonobacteria.</title>
        <authorList>
            <person name="Zheng Y."/>
            <person name="Saitou A."/>
            <person name="Wang C.M."/>
            <person name="Toyoda A."/>
            <person name="Minakuchi Y."/>
            <person name="Sekiguchi Y."/>
            <person name="Ueda K."/>
            <person name="Takano H."/>
            <person name="Sakai Y."/>
            <person name="Yokota A."/>
            <person name="Yabe S."/>
        </authorList>
    </citation>
    <scope>NUCLEOTIDE SEQUENCE</scope>
    <source>
        <strain evidence="23">A3-2</strain>
    </source>
</reference>
<dbReference type="NCBIfam" id="TIGR00763">
    <property type="entry name" value="lon"/>
    <property type="match status" value="1"/>
</dbReference>
<keyword evidence="2 14" id="KW-0963">Cytoplasm</keyword>
<evidence type="ECO:0000256" key="17">
    <source>
        <dbReference type="PIRSR" id="PIRSR001174-2"/>
    </source>
</evidence>
<dbReference type="GO" id="GO:0006515">
    <property type="term" value="P:protein quality control for misfolded or incompletely synthesized proteins"/>
    <property type="evidence" value="ECO:0007669"/>
    <property type="project" value="UniProtKB-UniRule"/>
</dbReference>
<evidence type="ECO:0000256" key="14">
    <source>
        <dbReference type="HAMAP-Rule" id="MF_01973"/>
    </source>
</evidence>
<evidence type="ECO:0000256" key="15">
    <source>
        <dbReference type="PIRNR" id="PIRNR001174"/>
    </source>
</evidence>
<dbReference type="GO" id="GO:0004252">
    <property type="term" value="F:serine-type endopeptidase activity"/>
    <property type="evidence" value="ECO:0007669"/>
    <property type="project" value="UniProtKB-UniRule"/>
</dbReference>
<dbReference type="SUPFAM" id="SSF54211">
    <property type="entry name" value="Ribosomal protein S5 domain 2-like"/>
    <property type="match status" value="1"/>
</dbReference>
<feature type="compositionally biased region" description="Basic and acidic residues" evidence="20">
    <location>
        <begin position="830"/>
        <end position="846"/>
    </location>
</feature>
<dbReference type="InterPro" id="IPR003959">
    <property type="entry name" value="ATPase_AAA_core"/>
</dbReference>